<organism evidence="3">
    <name type="scientific">Soboliphyme baturini</name>
    <dbReference type="NCBI Taxonomy" id="241478"/>
    <lineage>
        <taxon>Eukaryota</taxon>
        <taxon>Metazoa</taxon>
        <taxon>Ecdysozoa</taxon>
        <taxon>Nematoda</taxon>
        <taxon>Enoplea</taxon>
        <taxon>Dorylaimia</taxon>
        <taxon>Dioctophymatida</taxon>
        <taxon>Dioctophymatoidea</taxon>
        <taxon>Soboliphymatidae</taxon>
        <taxon>Soboliphyme</taxon>
    </lineage>
</organism>
<proteinExistence type="predicted"/>
<name>A0A183IH04_9BILA</name>
<protein>
    <submittedName>
        <fullName evidence="3">Reverse transcriptase domain-containing protein</fullName>
    </submittedName>
</protein>
<reference evidence="3" key="1">
    <citation type="submission" date="2016-06" db="UniProtKB">
        <authorList>
            <consortium name="WormBaseParasite"/>
        </authorList>
    </citation>
    <scope>IDENTIFICATION</scope>
</reference>
<evidence type="ECO:0000313" key="1">
    <source>
        <dbReference type="EMBL" id="VDO99299.1"/>
    </source>
</evidence>
<dbReference type="Proteomes" id="UP000270296">
    <property type="component" value="Unassembled WGS sequence"/>
</dbReference>
<gene>
    <name evidence="1" type="ORF">SBAD_LOCUS2899</name>
</gene>
<accession>A0A183IH04</accession>
<evidence type="ECO:0000313" key="3">
    <source>
        <dbReference type="WBParaSite" id="SBAD_0000303801-mRNA-1"/>
    </source>
</evidence>
<dbReference type="EMBL" id="UZAM01007466">
    <property type="protein sequence ID" value="VDO99299.1"/>
    <property type="molecule type" value="Genomic_DNA"/>
</dbReference>
<evidence type="ECO:0000313" key="2">
    <source>
        <dbReference type="Proteomes" id="UP000270296"/>
    </source>
</evidence>
<reference evidence="1 2" key="2">
    <citation type="submission" date="2018-11" db="EMBL/GenBank/DDBJ databases">
        <authorList>
            <consortium name="Pathogen Informatics"/>
        </authorList>
    </citation>
    <scope>NUCLEOTIDE SEQUENCE [LARGE SCALE GENOMIC DNA]</scope>
</reference>
<dbReference type="WBParaSite" id="SBAD_0000303801-mRNA-1">
    <property type="protein sequence ID" value="SBAD_0000303801-mRNA-1"/>
    <property type="gene ID" value="SBAD_0000303801"/>
</dbReference>
<keyword evidence="2" id="KW-1185">Reference proteome</keyword>
<sequence length="148" mass="16393">MVDTRGTTDSKREDSVQKTRVRYVEARKAAATAVAKAKADSSEKCGEVLVSNLYMANKGFCHTIRRLRGEKKGALRVLKDISKMNSFFDDGVEYSEKLLNPAQPKKDPPVEHKSRDITISVDETAEAVKSLKNGKAAGIDEIHPEMLK</sequence>
<dbReference type="AlphaFoldDB" id="A0A183IH04"/>